<dbReference type="EMBL" id="JAFDVD010000009">
    <property type="protein sequence ID" value="MBM6400554.1"/>
    <property type="molecule type" value="Genomic_DNA"/>
</dbReference>
<sequence>MSTQPTIGPQNPYAVPDAGSTNAGDSFIGLDEGSGWTSGAGLIDSGYGTINALCSGNWIDAALSGVALVIDAAATAADPLGSALAAGIGWIIDHLNPIKKWFEEVAGNPGGAVAQAQTWGLISKDLGPAATDWGSSAGVLRGGNEGPAVNAYLGWQQTHVDAISALEGAAAGMEKAISACAAVVGFVHGFLRDVLAQLVGAAISWVAEALLSFGTLIPWIIGQISTRIAAVSAKCSSFVTGLVRTGSKLDDLLKALGSWGQQLLRLLDKVKRNPALHRPAPRHAGPPSAPPTSVPPWSWTPPDGWTPPRGRHQAPQPSFPSHMQDAVAAAGRDSGYSAATNGTDAGKQGHAGMTEPEDE</sequence>
<gene>
    <name evidence="2" type="ORF">JQN70_09180</name>
</gene>
<name>A0ABS2CNA9_9MICO</name>
<keyword evidence="3" id="KW-1185">Reference proteome</keyword>
<accession>A0ABS2CNA9</accession>
<proteinExistence type="predicted"/>
<evidence type="ECO:0000313" key="3">
    <source>
        <dbReference type="Proteomes" id="UP001430172"/>
    </source>
</evidence>
<feature type="region of interest" description="Disordered" evidence="1">
    <location>
        <begin position="276"/>
        <end position="359"/>
    </location>
</feature>
<dbReference type="RefSeq" id="WP_204131036.1">
    <property type="nucleotide sequence ID" value="NZ_JAFDVD010000009.1"/>
</dbReference>
<organism evidence="2 3">
    <name type="scientific">Phycicoccus sonneratiae</name>
    <dbReference type="NCBI Taxonomy" id="2807628"/>
    <lineage>
        <taxon>Bacteria</taxon>
        <taxon>Bacillati</taxon>
        <taxon>Actinomycetota</taxon>
        <taxon>Actinomycetes</taxon>
        <taxon>Micrococcales</taxon>
        <taxon>Intrasporangiaceae</taxon>
        <taxon>Phycicoccus</taxon>
    </lineage>
</organism>
<evidence type="ECO:0008006" key="4">
    <source>
        <dbReference type="Google" id="ProtNLM"/>
    </source>
</evidence>
<evidence type="ECO:0000256" key="1">
    <source>
        <dbReference type="SAM" id="MobiDB-lite"/>
    </source>
</evidence>
<dbReference type="Proteomes" id="UP001430172">
    <property type="component" value="Unassembled WGS sequence"/>
</dbReference>
<comment type="caution">
    <text evidence="2">The sequence shown here is derived from an EMBL/GenBank/DDBJ whole genome shotgun (WGS) entry which is preliminary data.</text>
</comment>
<evidence type="ECO:0000313" key="2">
    <source>
        <dbReference type="EMBL" id="MBM6400554.1"/>
    </source>
</evidence>
<protein>
    <recommendedName>
        <fullName evidence="4">PPE family protein</fullName>
    </recommendedName>
</protein>
<reference evidence="2" key="1">
    <citation type="submission" date="2021-02" db="EMBL/GenBank/DDBJ databases">
        <title>Phycicoccus sp. MQZ13P-5T, whole genome shotgun sequence.</title>
        <authorList>
            <person name="Tuo L."/>
        </authorList>
    </citation>
    <scope>NUCLEOTIDE SEQUENCE</scope>
    <source>
        <strain evidence="2">MQZ13P-5</strain>
    </source>
</reference>